<evidence type="ECO:0000256" key="15">
    <source>
        <dbReference type="ARBA" id="ARBA00023180"/>
    </source>
</evidence>
<dbReference type="CDD" id="cd07302">
    <property type="entry name" value="CHD"/>
    <property type="match status" value="2"/>
</dbReference>
<evidence type="ECO:0000256" key="12">
    <source>
        <dbReference type="ARBA" id="ARBA00022989"/>
    </source>
</evidence>
<evidence type="ECO:0000256" key="3">
    <source>
        <dbReference type="ARBA" id="ARBA00001946"/>
    </source>
</evidence>
<feature type="domain" description="Guanylate cyclase" evidence="19">
    <location>
        <begin position="642"/>
        <end position="781"/>
    </location>
</feature>
<evidence type="ECO:0000256" key="14">
    <source>
        <dbReference type="ARBA" id="ARBA00023136"/>
    </source>
</evidence>
<dbReference type="EC" id="4.6.1.1" evidence="5"/>
<evidence type="ECO:0000256" key="11">
    <source>
        <dbReference type="ARBA" id="ARBA00022842"/>
    </source>
</evidence>
<keyword evidence="9" id="KW-0547">Nucleotide-binding</keyword>
<proteinExistence type="inferred from homology"/>
<evidence type="ECO:0000256" key="5">
    <source>
        <dbReference type="ARBA" id="ARBA00012201"/>
    </source>
</evidence>
<dbReference type="GO" id="GO:0007189">
    <property type="term" value="P:adenylate cyclase-activating G protein-coupled receptor signaling pathway"/>
    <property type="evidence" value="ECO:0007669"/>
    <property type="project" value="TreeGrafter"/>
</dbReference>
<evidence type="ECO:0000256" key="1">
    <source>
        <dbReference type="ARBA" id="ARBA00001593"/>
    </source>
</evidence>
<feature type="transmembrane region" description="Helical" evidence="18">
    <location>
        <begin position="510"/>
        <end position="528"/>
    </location>
</feature>
<dbReference type="PANTHER" id="PTHR45627">
    <property type="entry name" value="ADENYLATE CYCLASE TYPE 1"/>
    <property type="match status" value="1"/>
</dbReference>
<feature type="transmembrane region" description="Helical" evidence="18">
    <location>
        <begin position="415"/>
        <end position="433"/>
    </location>
</feature>
<reference evidence="20" key="1">
    <citation type="submission" date="2025-08" db="UniProtKB">
        <authorList>
            <consortium name="Ensembl"/>
        </authorList>
    </citation>
    <scope>IDENTIFICATION</scope>
</reference>
<protein>
    <recommendedName>
        <fullName evidence="5">adenylate cyclase</fullName>
        <ecNumber evidence="5">4.6.1.1</ecNumber>
    </recommendedName>
</protein>
<dbReference type="InterPro" id="IPR001054">
    <property type="entry name" value="A/G_cyclase"/>
</dbReference>
<keyword evidence="8" id="KW-0677">Repeat</keyword>
<dbReference type="Pfam" id="PF16214">
    <property type="entry name" value="AC_N"/>
    <property type="match status" value="1"/>
</dbReference>
<dbReference type="InterPro" id="IPR018297">
    <property type="entry name" value="A/G_cyclase_CS"/>
</dbReference>
<dbReference type="SUPFAM" id="SSF55073">
    <property type="entry name" value="Nucleotide cyclase"/>
    <property type="match status" value="2"/>
</dbReference>
<feature type="transmembrane region" description="Helical" evidence="18">
    <location>
        <begin position="485"/>
        <end position="503"/>
    </location>
</feature>
<evidence type="ECO:0000256" key="2">
    <source>
        <dbReference type="ARBA" id="ARBA00001936"/>
    </source>
</evidence>
<dbReference type="GO" id="GO:0046872">
    <property type="term" value="F:metal ion binding"/>
    <property type="evidence" value="ECO:0007669"/>
    <property type="project" value="UniProtKB-KW"/>
</dbReference>
<feature type="transmembrane region" description="Helical" evidence="18">
    <location>
        <begin position="555"/>
        <end position="574"/>
    </location>
</feature>
<keyword evidence="15" id="KW-0325">Glycoprotein</keyword>
<comment type="cofactor">
    <cofactor evidence="2">
        <name>Mn(2+)</name>
        <dbReference type="ChEBI" id="CHEBI:29035"/>
    </cofactor>
</comment>
<dbReference type="GO" id="GO:0005886">
    <property type="term" value="C:plasma membrane"/>
    <property type="evidence" value="ECO:0007669"/>
    <property type="project" value="InterPro"/>
</dbReference>
<dbReference type="PANTHER" id="PTHR45627:SF11">
    <property type="entry name" value="ADENYLATE CYCLASE TYPE 6"/>
    <property type="match status" value="1"/>
</dbReference>
<keyword evidence="7" id="KW-0479">Metal-binding</keyword>
<keyword evidence="6 18" id="KW-0812">Transmembrane</keyword>
<dbReference type="Pfam" id="PF00211">
    <property type="entry name" value="Guanylate_cyc"/>
    <property type="match status" value="2"/>
</dbReference>
<keyword evidence="14 18" id="KW-0472">Membrane</keyword>
<keyword evidence="11" id="KW-0460">Magnesium</keyword>
<feature type="transmembrane region" description="Helical" evidence="18">
    <location>
        <begin position="390"/>
        <end position="408"/>
    </location>
</feature>
<dbReference type="SMART" id="SM00044">
    <property type="entry name" value="CYCc"/>
    <property type="match status" value="2"/>
</dbReference>
<evidence type="ECO:0000256" key="4">
    <source>
        <dbReference type="ARBA" id="ARBA00004141"/>
    </source>
</evidence>
<dbReference type="GO" id="GO:0005524">
    <property type="term" value="F:ATP binding"/>
    <property type="evidence" value="ECO:0007669"/>
    <property type="project" value="UniProtKB-KW"/>
</dbReference>
<feature type="domain" description="Guanylate cyclase" evidence="19">
    <location>
        <begin position="99"/>
        <end position="226"/>
    </location>
</feature>
<evidence type="ECO:0000256" key="6">
    <source>
        <dbReference type="ARBA" id="ARBA00022692"/>
    </source>
</evidence>
<evidence type="ECO:0000313" key="20">
    <source>
        <dbReference type="Ensembl" id="ENSCCRP00020077900.1"/>
    </source>
</evidence>
<dbReference type="InterPro" id="IPR009398">
    <property type="entry name" value="Adcy_conserved_dom"/>
</dbReference>
<dbReference type="PROSITE" id="PS00452">
    <property type="entry name" value="GUANYLATE_CYCLASE_1"/>
    <property type="match status" value="2"/>
</dbReference>
<comment type="cofactor">
    <cofactor evidence="3">
        <name>Mg(2+)</name>
        <dbReference type="ChEBI" id="CHEBI:18420"/>
    </cofactor>
</comment>
<dbReference type="FunFam" id="3.30.70.1230:FF:000001">
    <property type="entry name" value="Adenylate cyclase"/>
    <property type="match status" value="1"/>
</dbReference>
<evidence type="ECO:0000256" key="8">
    <source>
        <dbReference type="ARBA" id="ARBA00022737"/>
    </source>
</evidence>
<organism evidence="20 21">
    <name type="scientific">Cyprinus carpio</name>
    <name type="common">Common carp</name>
    <dbReference type="NCBI Taxonomy" id="7962"/>
    <lineage>
        <taxon>Eukaryota</taxon>
        <taxon>Metazoa</taxon>
        <taxon>Chordata</taxon>
        <taxon>Craniata</taxon>
        <taxon>Vertebrata</taxon>
        <taxon>Euteleostomi</taxon>
        <taxon>Actinopterygii</taxon>
        <taxon>Neopterygii</taxon>
        <taxon>Teleostei</taxon>
        <taxon>Ostariophysi</taxon>
        <taxon>Cypriniformes</taxon>
        <taxon>Cyprinidae</taxon>
        <taxon>Cyprininae</taxon>
        <taxon>Cyprinus</taxon>
    </lineage>
</organism>
<keyword evidence="10" id="KW-0067">ATP-binding</keyword>
<comment type="catalytic activity">
    <reaction evidence="1">
        <text>ATP = 3',5'-cyclic AMP + diphosphate</text>
        <dbReference type="Rhea" id="RHEA:15389"/>
        <dbReference type="ChEBI" id="CHEBI:30616"/>
        <dbReference type="ChEBI" id="CHEBI:33019"/>
        <dbReference type="ChEBI" id="CHEBI:58165"/>
        <dbReference type="EC" id="4.6.1.1"/>
    </reaction>
</comment>
<accession>A0A8C2IDT3</accession>
<evidence type="ECO:0000256" key="9">
    <source>
        <dbReference type="ARBA" id="ARBA00022741"/>
    </source>
</evidence>
<evidence type="ECO:0000313" key="21">
    <source>
        <dbReference type="Proteomes" id="UP000694701"/>
    </source>
</evidence>
<evidence type="ECO:0000256" key="16">
    <source>
        <dbReference type="ARBA" id="ARBA00023239"/>
    </source>
</evidence>
<dbReference type="Pfam" id="PF06327">
    <property type="entry name" value="Adcy_cons_dom"/>
    <property type="match status" value="1"/>
</dbReference>
<dbReference type="InterPro" id="IPR029787">
    <property type="entry name" value="Nucleotide_cyclase"/>
</dbReference>
<keyword evidence="16 17" id="KW-0456">Lyase</keyword>
<dbReference type="AlphaFoldDB" id="A0A8C2IDT3"/>
<keyword evidence="12 18" id="KW-1133">Transmembrane helix</keyword>
<dbReference type="PROSITE" id="PS50125">
    <property type="entry name" value="GUANYLATE_CYCLASE_2"/>
    <property type="match status" value="2"/>
</dbReference>
<evidence type="ECO:0000256" key="17">
    <source>
        <dbReference type="RuleBase" id="RU000405"/>
    </source>
</evidence>
<comment type="subcellular location">
    <subcellularLocation>
        <location evidence="4">Membrane</location>
        <topology evidence="4">Multi-pass membrane protein</topology>
    </subcellularLocation>
</comment>
<dbReference type="Gene3D" id="3.30.70.1230">
    <property type="entry name" value="Nucleotide cyclase"/>
    <property type="match status" value="2"/>
</dbReference>
<evidence type="ECO:0000256" key="10">
    <source>
        <dbReference type="ARBA" id="ARBA00022840"/>
    </source>
</evidence>
<dbReference type="Ensembl" id="ENSCCRT00020085419.1">
    <property type="protein sequence ID" value="ENSCCRP00020077900.1"/>
    <property type="gene ID" value="ENSCCRG00020034492.1"/>
</dbReference>
<comment type="similarity">
    <text evidence="17">Belongs to the adenylyl cyclase class-4/guanylyl cyclase family.</text>
</comment>
<evidence type="ECO:0000259" key="19">
    <source>
        <dbReference type="PROSITE" id="PS50125"/>
    </source>
</evidence>
<keyword evidence="13" id="KW-0115">cAMP biosynthesis</keyword>
<dbReference type="InterPro" id="IPR032628">
    <property type="entry name" value="AC_N"/>
</dbReference>
<dbReference type="GO" id="GO:0006171">
    <property type="term" value="P:cAMP biosynthetic process"/>
    <property type="evidence" value="ECO:0007669"/>
    <property type="project" value="UniProtKB-KW"/>
</dbReference>
<evidence type="ECO:0000256" key="18">
    <source>
        <dbReference type="SAM" id="Phobius"/>
    </source>
</evidence>
<name>A0A8C2IDT3_CYPCA</name>
<dbReference type="GO" id="GO:0035556">
    <property type="term" value="P:intracellular signal transduction"/>
    <property type="evidence" value="ECO:0007669"/>
    <property type="project" value="InterPro"/>
</dbReference>
<dbReference type="FunFam" id="3.30.70.1230:FF:000002">
    <property type="entry name" value="Adenylate cyclase"/>
    <property type="match status" value="1"/>
</dbReference>
<dbReference type="Proteomes" id="UP000694701">
    <property type="component" value="Unplaced"/>
</dbReference>
<sequence length="832" mass="94546">MCLLGVSILCANAMIFLCTNIIGICTHYPAEVSQRQAFKETRGYIQARIHLQRENQQQERLLLSVLPRHVAMEMKADINVKKEDMMFHKIYIQKHDNVSILFADIEGFTSLASQCTAQELVMTLNELFARFDKLAWENHCLRIKILGDCYYCVSGLPEPRADHAHCCVEMGVDMIEAISLVREVTGVNVNMRVGIHSGRVHCGVLGLRKWQFDVWSNDVTLANQMEAGGQAGRIHITKATLQYLNGDYEVEPGFGGERNAYLKDNNIETFFVLGCSQKRKEEKAMMAKMQRARASSSEGLMPRWVPDRSFSRTKDSKVFRQMGIDEASSKDNRCAQEALNPEDEVDEFLGRAIDARSIDQLRKDHVKKFLLTFQTTFLEKKYSKKVDDRFGGYVACTLVVFCFIIYICYVSYYTLVGVFTILLLFISAFVNMFTCDQEDLLKCAAGQLNISDSVTLCLLYNLTGLAEEPFFFCPGQPSTCLLPEYFTYSVLLTLLCCSVFLHISSIGKLVLMLFIQVCFLLLVEWPLVTLLDNADLLVTANAIMIYNTEEMVTKVSLRVSIPVILTVFVLALYLHAQQVESTARLDFLWKLQATEEKEEMEELQAYNRRLLHNILPKDVAAHFLARERRNDELYYQSCECVAVMFASIGNFSEFYTELEANNEGVECLRLLNEIIADFDEIISEEKYKQLEKIKTIGSTYMAASGLNDSTYDKEGRTHILALADYAMRLREQMKYINEHSFNNFQLKIGLNIGPVVAGVIGARKPQYDIWGNTVNVASRMDSTGVPDCIQVTTDLYHELERKGYQLECRGLVKVKGKGDMTTYFLNSGPVCS</sequence>
<evidence type="ECO:0000256" key="13">
    <source>
        <dbReference type="ARBA" id="ARBA00022998"/>
    </source>
</evidence>
<dbReference type="GO" id="GO:0004016">
    <property type="term" value="F:adenylate cyclase activity"/>
    <property type="evidence" value="ECO:0007669"/>
    <property type="project" value="UniProtKB-EC"/>
</dbReference>
<evidence type="ECO:0000256" key="7">
    <source>
        <dbReference type="ARBA" id="ARBA00022723"/>
    </source>
</evidence>